<organism evidence="2 3">
    <name type="scientific">Lentithecium fluviatile CBS 122367</name>
    <dbReference type="NCBI Taxonomy" id="1168545"/>
    <lineage>
        <taxon>Eukaryota</taxon>
        <taxon>Fungi</taxon>
        <taxon>Dikarya</taxon>
        <taxon>Ascomycota</taxon>
        <taxon>Pezizomycotina</taxon>
        <taxon>Dothideomycetes</taxon>
        <taxon>Pleosporomycetidae</taxon>
        <taxon>Pleosporales</taxon>
        <taxon>Massarineae</taxon>
        <taxon>Lentitheciaceae</taxon>
        <taxon>Lentithecium</taxon>
    </lineage>
</organism>
<name>A0A6G1INK7_9PLEO</name>
<sequence>MQCDVRTSRRTVPSHASHPSYPQNITSYHIALHNKDRTRCSHVSIRNIIMFLISILPPI</sequence>
<reference evidence="2" key="1">
    <citation type="journal article" date="2020" name="Stud. Mycol.">
        <title>101 Dothideomycetes genomes: a test case for predicting lifestyles and emergence of pathogens.</title>
        <authorList>
            <person name="Haridas S."/>
            <person name="Albert R."/>
            <person name="Binder M."/>
            <person name="Bloem J."/>
            <person name="Labutti K."/>
            <person name="Salamov A."/>
            <person name="Andreopoulos B."/>
            <person name="Baker S."/>
            <person name="Barry K."/>
            <person name="Bills G."/>
            <person name="Bluhm B."/>
            <person name="Cannon C."/>
            <person name="Castanera R."/>
            <person name="Culley D."/>
            <person name="Daum C."/>
            <person name="Ezra D."/>
            <person name="Gonzalez J."/>
            <person name="Henrissat B."/>
            <person name="Kuo A."/>
            <person name="Liang C."/>
            <person name="Lipzen A."/>
            <person name="Lutzoni F."/>
            <person name="Magnuson J."/>
            <person name="Mondo S."/>
            <person name="Nolan M."/>
            <person name="Ohm R."/>
            <person name="Pangilinan J."/>
            <person name="Park H.-J."/>
            <person name="Ramirez L."/>
            <person name="Alfaro M."/>
            <person name="Sun H."/>
            <person name="Tritt A."/>
            <person name="Yoshinaga Y."/>
            <person name="Zwiers L.-H."/>
            <person name="Turgeon B."/>
            <person name="Goodwin S."/>
            <person name="Spatafora J."/>
            <person name="Crous P."/>
            <person name="Grigoriev I."/>
        </authorList>
    </citation>
    <scope>NUCLEOTIDE SEQUENCE</scope>
    <source>
        <strain evidence="2">CBS 122367</strain>
    </source>
</reference>
<evidence type="ECO:0000313" key="3">
    <source>
        <dbReference type="Proteomes" id="UP000799291"/>
    </source>
</evidence>
<dbReference type="AlphaFoldDB" id="A0A6G1INK7"/>
<proteinExistence type="predicted"/>
<feature type="region of interest" description="Disordered" evidence="1">
    <location>
        <begin position="1"/>
        <end position="22"/>
    </location>
</feature>
<gene>
    <name evidence="2" type="ORF">K458DRAFT_114191</name>
</gene>
<evidence type="ECO:0000313" key="2">
    <source>
        <dbReference type="EMBL" id="KAF2679802.1"/>
    </source>
</evidence>
<dbReference type="EMBL" id="MU005601">
    <property type="protein sequence ID" value="KAF2679802.1"/>
    <property type="molecule type" value="Genomic_DNA"/>
</dbReference>
<accession>A0A6G1INK7</accession>
<dbReference type="Proteomes" id="UP000799291">
    <property type="component" value="Unassembled WGS sequence"/>
</dbReference>
<keyword evidence="3" id="KW-1185">Reference proteome</keyword>
<protein>
    <submittedName>
        <fullName evidence="2">Uncharacterized protein</fullName>
    </submittedName>
</protein>
<evidence type="ECO:0000256" key="1">
    <source>
        <dbReference type="SAM" id="MobiDB-lite"/>
    </source>
</evidence>